<evidence type="ECO:0000313" key="3">
    <source>
        <dbReference type="Proteomes" id="UP000516437"/>
    </source>
</evidence>
<sequence>MKPMKLQINKACDLSSISVFPPNARRLNAVPAGPQASQLQSQPSQQSFSQGMSSQHGMFSQLSQNSLNEVLTNDQRFGSQERESSVKRISCLPPPSCSREETQMPISRSSVNPIRKWNSASIPDHRCQISEEVEHRIGLMETSLSRLGMILDSVQSDVMQASKGMKEVSMDTEGIRQKLILHDNLLQLLKKGQEDIKASLAGGFRSISDELNKDISKHKLQEICLQVSAFPQQMEASMLKIQDKLSDTLSKEMQGIACRLKTSDPKDLTSAILLTEDSVRSATAQKYTKPSRKDYRFVLDFSLAVPQKVCVEANVAPKVETGGWKSVKVEKAIAKDRPSNKEKCFRINIESDEEIDGGFSCLLEDKETARSCVRLLFKQYV</sequence>
<comment type="caution">
    <text evidence="2">The sequence shown here is derived from an EMBL/GenBank/DDBJ whole genome shotgun (WGS) entry which is preliminary data.</text>
</comment>
<keyword evidence="3" id="KW-1185">Reference proteome</keyword>
<dbReference type="GO" id="GO:0042138">
    <property type="term" value="P:meiotic DNA double-strand break formation"/>
    <property type="evidence" value="ECO:0007669"/>
    <property type="project" value="TreeGrafter"/>
</dbReference>
<dbReference type="PANTHER" id="PTHR37695">
    <property type="entry name" value="RECOMBINATION INITIATION DEFECTS 3-RELATED"/>
    <property type="match status" value="1"/>
</dbReference>
<evidence type="ECO:0000256" key="1">
    <source>
        <dbReference type="SAM" id="MobiDB-lite"/>
    </source>
</evidence>
<feature type="region of interest" description="Disordered" evidence="1">
    <location>
        <begin position="25"/>
        <end position="58"/>
    </location>
</feature>
<dbReference type="GO" id="GO:0005634">
    <property type="term" value="C:nucleus"/>
    <property type="evidence" value="ECO:0007669"/>
    <property type="project" value="TreeGrafter"/>
</dbReference>
<dbReference type="GO" id="GO:0009556">
    <property type="term" value="P:microsporogenesis"/>
    <property type="evidence" value="ECO:0007669"/>
    <property type="project" value="TreeGrafter"/>
</dbReference>
<gene>
    <name evidence="2" type="ORF">CJ030_MR8G019537</name>
</gene>
<dbReference type="PANTHER" id="PTHR37695:SF1">
    <property type="entry name" value="RECOMBINATION INITIATION DEFECTS 3-RELATED"/>
    <property type="match status" value="1"/>
</dbReference>
<dbReference type="AlphaFoldDB" id="A0A6A1UPY8"/>
<name>A0A6A1UPY8_9ROSI</name>
<feature type="region of interest" description="Disordered" evidence="1">
    <location>
        <begin position="76"/>
        <end position="107"/>
    </location>
</feature>
<organism evidence="2 3">
    <name type="scientific">Morella rubra</name>
    <name type="common">Chinese bayberry</name>
    <dbReference type="NCBI Taxonomy" id="262757"/>
    <lineage>
        <taxon>Eukaryota</taxon>
        <taxon>Viridiplantae</taxon>
        <taxon>Streptophyta</taxon>
        <taxon>Embryophyta</taxon>
        <taxon>Tracheophyta</taxon>
        <taxon>Spermatophyta</taxon>
        <taxon>Magnoliopsida</taxon>
        <taxon>eudicotyledons</taxon>
        <taxon>Gunneridae</taxon>
        <taxon>Pentapetalae</taxon>
        <taxon>rosids</taxon>
        <taxon>fabids</taxon>
        <taxon>Fagales</taxon>
        <taxon>Myricaceae</taxon>
        <taxon>Morella</taxon>
    </lineage>
</organism>
<dbReference type="EMBL" id="RXIC02000026">
    <property type="protein sequence ID" value="KAB1202465.1"/>
    <property type="molecule type" value="Genomic_DNA"/>
</dbReference>
<feature type="compositionally biased region" description="Low complexity" evidence="1">
    <location>
        <begin position="35"/>
        <end position="55"/>
    </location>
</feature>
<evidence type="ECO:0000313" key="2">
    <source>
        <dbReference type="EMBL" id="KAB1202465.1"/>
    </source>
</evidence>
<dbReference type="InterPro" id="IPR034546">
    <property type="entry name" value="PAIR1"/>
</dbReference>
<proteinExistence type="predicted"/>
<dbReference type="OrthoDB" id="1920658at2759"/>
<dbReference type="Proteomes" id="UP000516437">
    <property type="component" value="Chromosome 8"/>
</dbReference>
<dbReference type="GO" id="GO:0009553">
    <property type="term" value="P:embryo sac development"/>
    <property type="evidence" value="ECO:0007669"/>
    <property type="project" value="TreeGrafter"/>
</dbReference>
<accession>A0A6A1UPY8</accession>
<protein>
    <submittedName>
        <fullName evidence="2">Protein PAIR1</fullName>
    </submittedName>
</protein>
<dbReference type="GO" id="GO:0070192">
    <property type="term" value="P:chromosome organization involved in meiotic cell cycle"/>
    <property type="evidence" value="ECO:0007669"/>
    <property type="project" value="InterPro"/>
</dbReference>
<reference evidence="2 3" key="1">
    <citation type="journal article" date="2019" name="Plant Biotechnol. J.">
        <title>The red bayberry genome and genetic basis of sex determination.</title>
        <authorList>
            <person name="Jia H.M."/>
            <person name="Jia H.J."/>
            <person name="Cai Q.L."/>
            <person name="Wang Y."/>
            <person name="Zhao H.B."/>
            <person name="Yang W.F."/>
            <person name="Wang G.Y."/>
            <person name="Li Y.H."/>
            <person name="Zhan D.L."/>
            <person name="Shen Y.T."/>
            <person name="Niu Q.F."/>
            <person name="Chang L."/>
            <person name="Qiu J."/>
            <person name="Zhao L."/>
            <person name="Xie H.B."/>
            <person name="Fu W.Y."/>
            <person name="Jin J."/>
            <person name="Li X.W."/>
            <person name="Jiao Y."/>
            <person name="Zhou C.C."/>
            <person name="Tu T."/>
            <person name="Chai C.Y."/>
            <person name="Gao J.L."/>
            <person name="Fan L.J."/>
            <person name="van de Weg E."/>
            <person name="Wang J.Y."/>
            <person name="Gao Z.S."/>
        </authorList>
    </citation>
    <scope>NUCLEOTIDE SEQUENCE [LARGE SCALE GENOMIC DNA]</scope>
    <source>
        <tissue evidence="2">Leaves</tissue>
    </source>
</reference>